<evidence type="ECO:0000259" key="3">
    <source>
        <dbReference type="Pfam" id="PF13435"/>
    </source>
</evidence>
<evidence type="ECO:0000313" key="4">
    <source>
        <dbReference type="EMBL" id="PWB69239.1"/>
    </source>
</evidence>
<dbReference type="InterPro" id="IPR036280">
    <property type="entry name" value="Multihaem_cyt_sf"/>
</dbReference>
<evidence type="ECO:0000256" key="1">
    <source>
        <dbReference type="ARBA" id="ARBA00022729"/>
    </source>
</evidence>
<protein>
    <submittedName>
        <fullName evidence="4">Hydroxylamine oxidoreductase</fullName>
    </submittedName>
</protein>
<dbReference type="Gene3D" id="1.20.850.10">
    <property type="entry name" value="Hydroxylamine Oxidoreductase, Chain A, domain 2"/>
    <property type="match status" value="1"/>
</dbReference>
<dbReference type="Proteomes" id="UP000250918">
    <property type="component" value="Unassembled WGS sequence"/>
</dbReference>
<dbReference type="SUPFAM" id="SSF48695">
    <property type="entry name" value="Multiheme cytochromes"/>
    <property type="match status" value="1"/>
</dbReference>
<feature type="domain" description="Cytochrome c-552/4" evidence="3">
    <location>
        <begin position="30"/>
        <end position="71"/>
    </location>
</feature>
<sequence length="469" mass="51550">MRKVLTVVAWSVVVSAAGLAAEPVDRAVPAKLSDASAACVACHQDQTAGLVGEWRYSRHSAANVGCYECHGAQPGDPDAYEHNGYTIAVIVSPKDCSNCHVNEFNEFEASHHANAGMILGSLDNVLGEVVEGPNAAISGCKQCHGSEVKVRADRTLDPTTWPNSGMGRINPDGSKGSCAACHSRHSFDAALARQPENCGKCHLGPDHPQKEIYEESKHGIACFANIDRMNLHNKSWIVGVDYSAAPTCATCHMSATADLPLTHDVGSRISWTLRPAISQKIDAAALGQGKKVKSWEDRRADMKDVCATCHTSAYVDNFYTQYDAVVNEYNAKFAIPATGIYNKLRASGLITSDVDFDDEIEWTYFYLWHHEGRRARMGTAMFAPDYTQWHGFFEVAERFYVEFIPEVREILEGAEKLGGEKQQAAREISDMIDATLAKPEHEWFIGKESPEVKAARKKAAEEFKSRYGK</sequence>
<dbReference type="Pfam" id="PF13447">
    <property type="entry name" value="Multi-haem_cyto"/>
    <property type="match status" value="1"/>
</dbReference>
<evidence type="ECO:0000256" key="2">
    <source>
        <dbReference type="SAM" id="SignalP"/>
    </source>
</evidence>
<dbReference type="EMBL" id="PQAP01000173">
    <property type="protein sequence ID" value="PWB69239.1"/>
    <property type="molecule type" value="Genomic_DNA"/>
</dbReference>
<name>A0A855WWP4_9BACT</name>
<evidence type="ECO:0000313" key="5">
    <source>
        <dbReference type="Proteomes" id="UP000250918"/>
    </source>
</evidence>
<dbReference type="InterPro" id="IPR023155">
    <property type="entry name" value="Cyt_c-552/4"/>
</dbReference>
<gene>
    <name evidence="4" type="ORF">C3F09_10425</name>
</gene>
<feature type="chain" id="PRO_5032950416" evidence="2">
    <location>
        <begin position="21"/>
        <end position="469"/>
    </location>
</feature>
<reference evidence="4 5" key="1">
    <citation type="journal article" date="2018" name="ISME J.">
        <title>A methanotrophic archaeon couples anaerobic oxidation of methane to Fe(III) reduction.</title>
        <authorList>
            <person name="Cai C."/>
            <person name="Leu A.O."/>
            <person name="Xie G.J."/>
            <person name="Guo J."/>
            <person name="Feng Y."/>
            <person name="Zhao J.X."/>
            <person name="Tyson G.W."/>
            <person name="Yuan Z."/>
            <person name="Hu S."/>
        </authorList>
    </citation>
    <scope>NUCLEOTIDE SEQUENCE [LARGE SCALE GENOMIC DNA]</scope>
    <source>
        <strain evidence="4">FeB_12</strain>
    </source>
</reference>
<organism evidence="4 5">
    <name type="scientific">candidate division GN15 bacterium</name>
    <dbReference type="NCBI Taxonomy" id="2072418"/>
    <lineage>
        <taxon>Bacteria</taxon>
        <taxon>candidate division GN15</taxon>
    </lineage>
</organism>
<dbReference type="PANTHER" id="PTHR35038">
    <property type="entry name" value="DISSIMILATORY SULFITE REDUCTASE SIRA"/>
    <property type="match status" value="1"/>
</dbReference>
<dbReference type="Pfam" id="PF13435">
    <property type="entry name" value="Cytochrome_C554"/>
    <property type="match status" value="1"/>
</dbReference>
<feature type="signal peptide" evidence="2">
    <location>
        <begin position="1"/>
        <end position="20"/>
    </location>
</feature>
<dbReference type="PANTHER" id="PTHR35038:SF8">
    <property type="entry name" value="C-TYPE POLYHEME CYTOCHROME OMCC"/>
    <property type="match status" value="1"/>
</dbReference>
<dbReference type="Gene3D" id="1.10.780.10">
    <property type="entry name" value="Hydroxylamine Oxidoreductase, Chain A, domain 1"/>
    <property type="match status" value="1"/>
</dbReference>
<dbReference type="GO" id="GO:0016491">
    <property type="term" value="F:oxidoreductase activity"/>
    <property type="evidence" value="ECO:0007669"/>
    <property type="project" value="TreeGrafter"/>
</dbReference>
<dbReference type="AlphaFoldDB" id="A0A855WWP4"/>
<keyword evidence="1 2" id="KW-0732">Signal</keyword>
<proteinExistence type="predicted"/>
<comment type="caution">
    <text evidence="4">The sequence shown here is derived from an EMBL/GenBank/DDBJ whole genome shotgun (WGS) entry which is preliminary data.</text>
</comment>
<accession>A0A855WWP4</accession>
<dbReference type="InterPro" id="IPR051829">
    <property type="entry name" value="Multiheme_Cytochr_ET"/>
</dbReference>